<evidence type="ECO:0000313" key="13">
    <source>
        <dbReference type="Proteomes" id="UP000095541"/>
    </source>
</evidence>
<evidence type="ECO:0000313" key="5">
    <source>
        <dbReference type="EMBL" id="CUP62555.1"/>
    </source>
</evidence>
<dbReference type="Proteomes" id="UP001156218">
    <property type="component" value="Chromosome"/>
</dbReference>
<reference evidence="11 19" key="5">
    <citation type="submission" date="2021-06" db="EMBL/GenBank/DDBJ databases">
        <title>Interrogation of the integrated mobile genetic elements in gut-associated Bacteroides with a consensus prediction approach.</title>
        <authorList>
            <person name="Campbell D.E."/>
            <person name="Leigh J.R."/>
            <person name="Kim T."/>
            <person name="England W."/>
            <person name="Whitaker R.J."/>
            <person name="Degnan P.H."/>
        </authorList>
    </citation>
    <scope>NUCLEOTIDE SEQUENCE</scope>
    <source>
        <strain evidence="12">VPI-BTDOT2</strain>
        <strain evidence="11 19">WAL8669</strain>
    </source>
</reference>
<reference evidence="13 14" key="1">
    <citation type="submission" date="2015-09" db="EMBL/GenBank/DDBJ databases">
        <authorList>
            <consortium name="Pathogen Informatics"/>
        </authorList>
    </citation>
    <scope>NUCLEOTIDE SEQUENCE [LARGE SCALE GENOMIC DNA]</scope>
    <source>
        <strain evidence="6 14">2789STDY5834899</strain>
        <strain evidence="5 13">2789STDY5834945</strain>
    </source>
</reference>
<evidence type="ECO:0000313" key="7">
    <source>
        <dbReference type="EMBL" id="KAB4305191.1"/>
    </source>
</evidence>
<dbReference type="AlphaFoldDB" id="A0A139KG35"/>
<dbReference type="SUPFAM" id="SSF47729">
    <property type="entry name" value="IHF-like DNA-binding proteins"/>
    <property type="match status" value="1"/>
</dbReference>
<dbReference type="EMBL" id="WCSY01000039">
    <property type="protein sequence ID" value="KAB4305191.1"/>
    <property type="molecule type" value="Genomic_DNA"/>
</dbReference>
<dbReference type="Proteomes" id="UP000440614">
    <property type="component" value="Unassembled WGS sequence"/>
</dbReference>
<reference evidence="4 18" key="4">
    <citation type="submission" date="2020-02" db="EMBL/GenBank/DDBJ databases">
        <title>Whole-genome sequencing and comparative analysis of the genomes of Bacteroides thetaiotaomicron and Escherichia coli isolated from a healthy resident in Vietnam.</title>
        <authorList>
            <person name="Mohsin M."/>
            <person name="Tanaka K."/>
            <person name="Kawahara R."/>
            <person name="Kondo S."/>
            <person name="Noguchi H."/>
            <person name="Motooka D."/>
            <person name="Nakamura S."/>
            <person name="Khong D.T."/>
            <person name="Nguyen T.N."/>
            <person name="Tran H.T."/>
            <person name="Yamamoto Y."/>
        </authorList>
    </citation>
    <scope>NUCLEOTIDE SEQUENCE [LARGE SCALE GENOMIC DNA]</scope>
    <source>
        <strain evidence="4 18">F9-2</strain>
    </source>
</reference>
<evidence type="ECO:0000313" key="4">
    <source>
        <dbReference type="EMBL" id="BCA49699.1"/>
    </source>
</evidence>
<evidence type="ECO:0000313" key="10">
    <source>
        <dbReference type="EMBL" id="RHD80648.1"/>
    </source>
</evidence>
<evidence type="ECO:0000313" key="17">
    <source>
        <dbReference type="Proteomes" id="UP000440614"/>
    </source>
</evidence>
<dbReference type="Pfam" id="PF18291">
    <property type="entry name" value="HU-HIG"/>
    <property type="match status" value="1"/>
</dbReference>
<name>A0A139KG35_BACT4</name>
<evidence type="ECO:0000313" key="11">
    <source>
        <dbReference type="EMBL" id="UYU66843.1"/>
    </source>
</evidence>
<feature type="region of interest" description="Disordered" evidence="2">
    <location>
        <begin position="130"/>
        <end position="165"/>
    </location>
</feature>
<dbReference type="Proteomes" id="UP000095576">
    <property type="component" value="Unassembled WGS sequence"/>
</dbReference>
<evidence type="ECO:0000313" key="19">
    <source>
        <dbReference type="Proteomes" id="UP001156218"/>
    </source>
</evidence>
<keyword evidence="1 10" id="KW-0238">DNA-binding</keyword>
<evidence type="ECO:0000313" key="9">
    <source>
        <dbReference type="EMBL" id="MCE9240888.1"/>
    </source>
</evidence>
<evidence type="ECO:0000313" key="18">
    <source>
        <dbReference type="Proteomes" id="UP000500882"/>
    </source>
</evidence>
<dbReference type="EMBL" id="AP022660">
    <property type="protein sequence ID" value="BCA49699.1"/>
    <property type="molecule type" value="Genomic_DNA"/>
</dbReference>
<proteinExistence type="predicted"/>
<dbReference type="EMBL" id="WCRY01000028">
    <property type="protein sequence ID" value="KAB4475269.1"/>
    <property type="molecule type" value="Genomic_DNA"/>
</dbReference>
<dbReference type="PATRIC" id="fig|818.29.peg.2061"/>
<dbReference type="EMBL" id="JAHYQA010000034">
    <property type="protein sequence ID" value="MCE9240888.1"/>
    <property type="molecule type" value="Genomic_DNA"/>
</dbReference>
<gene>
    <name evidence="4" type="ORF">BatF92_16410</name>
    <name evidence="10" type="ORF">DW780_25920</name>
    <name evidence="6" type="ORF">ERS852511_02997</name>
    <name evidence="5" type="ORF">ERS852557_01229</name>
    <name evidence="8" type="ORF">GAN91_22335</name>
    <name evidence="7" type="ORF">GAO51_26575</name>
    <name evidence="9" type="ORF">K0H07_27575</name>
    <name evidence="12" type="ORF">KQP59_02850</name>
    <name evidence="11" type="ORF">KQP68_00755</name>
</gene>
<dbReference type="EMBL" id="CP083680">
    <property type="protein sequence ID" value="UYU66843.1"/>
    <property type="molecule type" value="Genomic_DNA"/>
</dbReference>
<dbReference type="RefSeq" id="WP_011107253.1">
    <property type="nucleotide sequence ID" value="NZ_AP022660.1"/>
</dbReference>
<dbReference type="InterPro" id="IPR010992">
    <property type="entry name" value="IHF-like_DNA-bd_dom_sf"/>
</dbReference>
<feature type="compositionally biased region" description="Acidic residues" evidence="2">
    <location>
        <begin position="155"/>
        <end position="165"/>
    </location>
</feature>
<organism evidence="10 15">
    <name type="scientific">Bacteroides thetaiotaomicron</name>
    <dbReference type="NCBI Taxonomy" id="818"/>
    <lineage>
        <taxon>Bacteria</taxon>
        <taxon>Pseudomonadati</taxon>
        <taxon>Bacteroidota</taxon>
        <taxon>Bacteroidia</taxon>
        <taxon>Bacteroidales</taxon>
        <taxon>Bacteroidaceae</taxon>
        <taxon>Bacteroides</taxon>
    </lineage>
</organism>
<reference evidence="16 17" key="3">
    <citation type="journal article" date="2019" name="Nat. Med.">
        <title>A library of human gut bacterial isolates paired with longitudinal multiomics data enables mechanistic microbiome research.</title>
        <authorList>
            <person name="Poyet M."/>
            <person name="Groussin M."/>
            <person name="Gibbons S.M."/>
            <person name="Avila-Pacheco J."/>
            <person name="Jiang X."/>
            <person name="Kearney S.M."/>
            <person name="Perrotta A.R."/>
            <person name="Berdy B."/>
            <person name="Zhao S."/>
            <person name="Lieberman T.D."/>
            <person name="Swanson P.K."/>
            <person name="Smith M."/>
            <person name="Roesemann S."/>
            <person name="Alexander J.E."/>
            <person name="Rich S.A."/>
            <person name="Livny J."/>
            <person name="Vlamakis H."/>
            <person name="Clish C."/>
            <person name="Bullock K."/>
            <person name="Deik A."/>
            <person name="Scott J."/>
            <person name="Pierce K.A."/>
            <person name="Xavier R.J."/>
            <person name="Alm E.J."/>
        </authorList>
    </citation>
    <scope>NUCLEOTIDE SEQUENCE [LARGE SCALE GENOMIC DNA]</scope>
    <source>
        <strain evidence="8 16">BIOML-A162</strain>
        <strain evidence="7 17">BIOML-A188</strain>
    </source>
</reference>
<accession>A0A139KG35</accession>
<evidence type="ECO:0000259" key="3">
    <source>
        <dbReference type="Pfam" id="PF18291"/>
    </source>
</evidence>
<dbReference type="EMBL" id="CP083681">
    <property type="protein sequence ID" value="UYU72068.1"/>
    <property type="molecule type" value="Genomic_DNA"/>
</dbReference>
<evidence type="ECO:0000313" key="8">
    <source>
        <dbReference type="EMBL" id="KAB4475269.1"/>
    </source>
</evidence>
<sequence>MAQNYVVMARKNLLKPSEAPKYYAVARSGRKVTVKEVCKRITERSSYSKGELEGCIGEFLLEIVNVLDEGNIVQMGDLGNFRMSLKTATATATEKEFKASCIEKGKVLFYPGSDLRKLCKTLDFALYKSDGKPDSGDEPLPDDGKGDQPGGGSGDDGDEAPDPTV</sequence>
<dbReference type="Proteomes" id="UP000436858">
    <property type="component" value="Unassembled WGS sequence"/>
</dbReference>
<evidence type="ECO:0000313" key="16">
    <source>
        <dbReference type="Proteomes" id="UP000436858"/>
    </source>
</evidence>
<reference evidence="9" key="6">
    <citation type="submission" date="2021-07" db="EMBL/GenBank/DDBJ databases">
        <title>Comparative genomics of Bacteroides fragilis group isolates reveals species-dependent resistance mechanisms and validates clinical tools for resistance prediction.</title>
        <authorList>
            <person name="Wallace M.J."/>
            <person name="Jean S."/>
            <person name="Wallace M.A."/>
            <person name="Carey-Ann B.D."/>
            <person name="Dantas G."/>
        </authorList>
    </citation>
    <scope>NUCLEOTIDE SEQUENCE</scope>
    <source>
        <strain evidence="9">BJH_160</strain>
    </source>
</reference>
<feature type="domain" description="HU" evidence="3">
    <location>
        <begin position="1"/>
        <end position="124"/>
    </location>
</feature>
<protein>
    <submittedName>
        <fullName evidence="5 10">DNA-binding protein</fullName>
    </submittedName>
    <submittedName>
        <fullName evidence="9">HU family DNA-binding protein</fullName>
    </submittedName>
</protein>
<dbReference type="Proteomes" id="UP001156216">
    <property type="component" value="Chromosome"/>
</dbReference>
<evidence type="ECO:0000313" key="12">
    <source>
        <dbReference type="EMBL" id="UYU72068.1"/>
    </source>
</evidence>
<dbReference type="NCBIfam" id="TIGR01201">
    <property type="entry name" value="HU_rel"/>
    <property type="match status" value="1"/>
</dbReference>
<dbReference type="EMBL" id="CZAP01000011">
    <property type="protein sequence ID" value="CUP72297.1"/>
    <property type="molecule type" value="Genomic_DNA"/>
</dbReference>
<dbReference type="GO" id="GO:0003677">
    <property type="term" value="F:DNA binding"/>
    <property type="evidence" value="ECO:0007669"/>
    <property type="project" value="UniProtKB-KW"/>
</dbReference>
<evidence type="ECO:0000256" key="1">
    <source>
        <dbReference type="ARBA" id="ARBA00023125"/>
    </source>
</evidence>
<dbReference type="Proteomes" id="UP000500882">
    <property type="component" value="Chromosome"/>
</dbReference>
<evidence type="ECO:0000313" key="14">
    <source>
        <dbReference type="Proteomes" id="UP000095576"/>
    </source>
</evidence>
<dbReference type="Proteomes" id="UP001200544">
    <property type="component" value="Unassembled WGS sequence"/>
</dbReference>
<dbReference type="InterPro" id="IPR005902">
    <property type="entry name" value="HU_DNA-bd_put"/>
</dbReference>
<dbReference type="OMA" id="FKASCIE"/>
<reference evidence="10 15" key="2">
    <citation type="submission" date="2018-08" db="EMBL/GenBank/DDBJ databases">
        <title>A genome reference for cultivated species of the human gut microbiota.</title>
        <authorList>
            <person name="Zou Y."/>
            <person name="Xue W."/>
            <person name="Luo G."/>
        </authorList>
    </citation>
    <scope>NUCLEOTIDE SEQUENCE [LARGE SCALE GENOMIC DNA]</scope>
    <source>
        <strain evidence="10 15">AM30-26</strain>
    </source>
</reference>
<dbReference type="EMBL" id="QSJP01000037">
    <property type="protein sequence ID" value="RHD80648.1"/>
    <property type="molecule type" value="Genomic_DNA"/>
</dbReference>
<dbReference type="Proteomes" id="UP000095541">
    <property type="component" value="Unassembled WGS sequence"/>
</dbReference>
<evidence type="ECO:0000313" key="15">
    <source>
        <dbReference type="Proteomes" id="UP000284785"/>
    </source>
</evidence>
<evidence type="ECO:0000313" key="6">
    <source>
        <dbReference type="EMBL" id="CUP72297.1"/>
    </source>
</evidence>
<evidence type="ECO:0000256" key="2">
    <source>
        <dbReference type="SAM" id="MobiDB-lite"/>
    </source>
</evidence>
<dbReference type="InterPro" id="IPR041607">
    <property type="entry name" value="HU-HIG"/>
</dbReference>
<dbReference type="EMBL" id="CZBI01000001">
    <property type="protein sequence ID" value="CUP62555.1"/>
    <property type="molecule type" value="Genomic_DNA"/>
</dbReference>
<dbReference type="Proteomes" id="UP000284785">
    <property type="component" value="Unassembled WGS sequence"/>
</dbReference>
<dbReference type="GeneID" id="60926361"/>